<name>A0A8S8ZV08_SORMA</name>
<comment type="catalytic activity">
    <reaction evidence="1">
        <text>Random hydrolysis of (1-&gt;6)-alpha-D-mannosidic linkages in unbranched (1-&gt;6)-mannans.</text>
        <dbReference type="EC" id="3.2.1.101"/>
    </reaction>
</comment>
<proteinExistence type="inferred from homology"/>
<evidence type="ECO:0000256" key="8">
    <source>
        <dbReference type="ARBA" id="ARBA00023180"/>
    </source>
</evidence>
<keyword evidence="5 12" id="KW-0732">Signal</keyword>
<evidence type="ECO:0000256" key="2">
    <source>
        <dbReference type="ARBA" id="ARBA00004308"/>
    </source>
</evidence>
<evidence type="ECO:0000256" key="6">
    <source>
        <dbReference type="ARBA" id="ARBA00022801"/>
    </source>
</evidence>
<evidence type="ECO:0000256" key="9">
    <source>
        <dbReference type="ARBA" id="ARBA00023295"/>
    </source>
</evidence>
<keyword evidence="8" id="KW-0325">Glycoprotein</keyword>
<dbReference type="InterPro" id="IPR014480">
    <property type="entry name" value="Mannan-1_6-alpha_mannosidase"/>
</dbReference>
<dbReference type="EMBL" id="NMPR01000048">
    <property type="protein sequence ID" value="KAA8632780.1"/>
    <property type="molecule type" value="Genomic_DNA"/>
</dbReference>
<comment type="similarity">
    <text evidence="3">Belongs to the glycosyl hydrolase 76 family.</text>
</comment>
<dbReference type="GO" id="GO:0008496">
    <property type="term" value="F:mannan endo-1,6-alpha-mannosidase activity"/>
    <property type="evidence" value="ECO:0007669"/>
    <property type="project" value="UniProtKB-EC"/>
</dbReference>
<comment type="subcellular location">
    <subcellularLocation>
        <location evidence="2">Endomembrane system</location>
    </subcellularLocation>
</comment>
<dbReference type="GO" id="GO:0009272">
    <property type="term" value="P:fungal-type cell wall biogenesis"/>
    <property type="evidence" value="ECO:0007669"/>
    <property type="project" value="TreeGrafter"/>
</dbReference>
<accession>A0A8S8ZV08</accession>
<evidence type="ECO:0000313" key="13">
    <source>
        <dbReference type="EMBL" id="KAA8632780.1"/>
    </source>
</evidence>
<evidence type="ECO:0000256" key="4">
    <source>
        <dbReference type="ARBA" id="ARBA00012350"/>
    </source>
</evidence>
<dbReference type="EC" id="3.2.1.101" evidence="4"/>
<dbReference type="GO" id="GO:0016052">
    <property type="term" value="P:carbohydrate catabolic process"/>
    <property type="evidence" value="ECO:0007669"/>
    <property type="project" value="InterPro"/>
</dbReference>
<feature type="chain" id="PRO_5035793728" description="mannan endo-1,6-alpha-mannosidase" evidence="12">
    <location>
        <begin position="18"/>
        <end position="516"/>
    </location>
</feature>
<feature type="transmembrane region" description="Helical" evidence="11">
    <location>
        <begin position="447"/>
        <end position="468"/>
    </location>
</feature>
<evidence type="ECO:0000256" key="5">
    <source>
        <dbReference type="ARBA" id="ARBA00022729"/>
    </source>
</evidence>
<feature type="region of interest" description="Disordered" evidence="10">
    <location>
        <begin position="401"/>
        <end position="436"/>
    </location>
</feature>
<dbReference type="FunFam" id="1.50.10.20:FF:000006">
    <property type="entry name" value="Mannan endo-1,6-alpha-mannosidase"/>
    <property type="match status" value="1"/>
</dbReference>
<dbReference type="InterPro" id="IPR008928">
    <property type="entry name" value="6-hairpin_glycosidase_sf"/>
</dbReference>
<keyword evidence="7 11" id="KW-0472">Membrane</keyword>
<evidence type="ECO:0000256" key="11">
    <source>
        <dbReference type="SAM" id="Phobius"/>
    </source>
</evidence>
<evidence type="ECO:0000256" key="12">
    <source>
        <dbReference type="SAM" id="SignalP"/>
    </source>
</evidence>
<organism evidence="13 14">
    <name type="scientific">Sordaria macrospora</name>
    <dbReference type="NCBI Taxonomy" id="5147"/>
    <lineage>
        <taxon>Eukaryota</taxon>
        <taxon>Fungi</taxon>
        <taxon>Dikarya</taxon>
        <taxon>Ascomycota</taxon>
        <taxon>Pezizomycotina</taxon>
        <taxon>Sordariomycetes</taxon>
        <taxon>Sordariomycetidae</taxon>
        <taxon>Sordariales</taxon>
        <taxon>Sordariaceae</taxon>
        <taxon>Sordaria</taxon>
    </lineage>
</organism>
<dbReference type="Pfam" id="PF03663">
    <property type="entry name" value="Glyco_hydro_76"/>
    <property type="match status" value="1"/>
</dbReference>
<reference evidence="13 14" key="1">
    <citation type="submission" date="2017-07" db="EMBL/GenBank/DDBJ databases">
        <title>Genome sequence of the Sordaria macrospora wild type strain R19027.</title>
        <authorList>
            <person name="Nowrousian M."/>
            <person name="Teichert I."/>
            <person name="Kueck U."/>
        </authorList>
    </citation>
    <scope>NUCLEOTIDE SEQUENCE [LARGE SCALE GENOMIC DNA]</scope>
    <source>
        <strain evidence="13 14">R19027</strain>
        <tissue evidence="13">Mycelium</tissue>
    </source>
</reference>
<keyword evidence="6" id="KW-0378">Hydrolase</keyword>
<keyword evidence="11" id="KW-0812">Transmembrane</keyword>
<dbReference type="PANTHER" id="PTHR12145:SF36">
    <property type="entry name" value="MANNAN ENDO-1,6-ALPHA-MANNOSIDASE DCW1"/>
    <property type="match status" value="1"/>
</dbReference>
<evidence type="ECO:0000256" key="7">
    <source>
        <dbReference type="ARBA" id="ARBA00023136"/>
    </source>
</evidence>
<gene>
    <name evidence="13" type="ORF">SMACR_01031</name>
</gene>
<dbReference type="Proteomes" id="UP000433876">
    <property type="component" value="Unassembled WGS sequence"/>
</dbReference>
<sequence length="516" mass="56839">MRVIAITAFLVARQTQAALQVDLNSPDSIKGAASLVASDLLTYYHGSEPGQTPGILPGPPPAGDYYWWESGALWGTLMDYWHYTGDSTYNDLITSSMLFHTGPPLNAYMPENYTISMGNDDQGFWGLSAMLAAEIGFPDPPDDQPQWLQLAQAVFNTQVDPGRHDTVCGGGLRWQIPMSNIGYDYKNSISNGIFFNLGARLARYTGNETYAHHARKTWDWMMAIGLMTPDGDVYDGAHTGVNCTDVFKAQFSYNAAIFLQGAAFMYSFTTGEEQALWQHRVQTLLDRTAAFFFRIGPIIELSCETPATILCKTDMLSFKGYTHRWMASTAQLAPFTRDTIMRVLRNSTTAAINSCKGPLHSGRACGFRWTMGGYDGLTGAGQEMNVLAALSSLLVDFQGDDDKNTRKGAPLTGETGGTSKGDPHAGTGKGADDPTHLTREMTRGDRVGAWFLTVFTLGTIVAAFVLMGTGRFEDREGMAAAVEKKNREKEMEMEMKKKELSIWYKIAREVVLRHQG</sequence>
<evidence type="ECO:0000313" key="14">
    <source>
        <dbReference type="Proteomes" id="UP000433876"/>
    </source>
</evidence>
<evidence type="ECO:0000256" key="3">
    <source>
        <dbReference type="ARBA" id="ARBA00009699"/>
    </source>
</evidence>
<dbReference type="OMA" id="NAYMPEN"/>
<feature type="signal peptide" evidence="12">
    <location>
        <begin position="1"/>
        <end position="17"/>
    </location>
</feature>
<dbReference type="InterPro" id="IPR005198">
    <property type="entry name" value="Glyco_hydro_76"/>
</dbReference>
<dbReference type="PANTHER" id="PTHR12145">
    <property type="entry name" value="MANNAN ENDO-1,6-ALPHA-MANNOSIDASE DCW1"/>
    <property type="match status" value="1"/>
</dbReference>
<keyword evidence="9" id="KW-0326">Glycosidase</keyword>
<comment type="caution">
    <text evidence="13">The sequence shown here is derived from an EMBL/GenBank/DDBJ whole genome shotgun (WGS) entry which is preliminary data.</text>
</comment>
<keyword evidence="11" id="KW-1133">Transmembrane helix</keyword>
<evidence type="ECO:0000256" key="1">
    <source>
        <dbReference type="ARBA" id="ARBA00001452"/>
    </source>
</evidence>
<evidence type="ECO:0000256" key="10">
    <source>
        <dbReference type="SAM" id="MobiDB-lite"/>
    </source>
</evidence>
<dbReference type="Gene3D" id="1.50.10.20">
    <property type="match status" value="1"/>
</dbReference>
<dbReference type="SUPFAM" id="SSF48208">
    <property type="entry name" value="Six-hairpin glycosidases"/>
    <property type="match status" value="1"/>
</dbReference>
<protein>
    <recommendedName>
        <fullName evidence="4">mannan endo-1,6-alpha-mannosidase</fullName>
        <ecNumber evidence="4">3.2.1.101</ecNumber>
    </recommendedName>
</protein>
<dbReference type="AlphaFoldDB" id="A0A8S8ZV08"/>
<dbReference type="GO" id="GO:0012505">
    <property type="term" value="C:endomembrane system"/>
    <property type="evidence" value="ECO:0007669"/>
    <property type="project" value="UniProtKB-SubCell"/>
</dbReference>
<dbReference type="PIRSF" id="PIRSF016302">
    <property type="entry name" value="Man_a_manosd"/>
    <property type="match status" value="1"/>
</dbReference>
<dbReference type="VEuPathDB" id="FungiDB:SMAC_01031"/>